<proteinExistence type="predicted"/>
<sequence length="302" mass="33542">MEISNHSSRDQRLERSRYISKDAPGKTSNKSSSRHRGDEPIVVAPQRRDCITDDRMYVADERQDSSGRTHAQEPRWNDFAMTVHDLLCTAPCFVGSIHGEGDAVSTASGTFTLPVDNTTSGRVGAQDSDDEDMLASSIHESSSYSGHPVDWGDDDDHDDADDEGDYHGTRMNNLAGRRYLAPPKQQESIYRTPSQLSAAPSFASHASRFTQRAPSASTSHCSSTVSQFGLHRSPAWSHDLDTEDEVSLADDEDWEAFVPVHNTDYRRIETSNGSKSVIDVTYMEDMFNGFSMDENQGSLPRR</sequence>
<dbReference type="OrthoDB" id="48123at2759"/>
<comment type="caution">
    <text evidence="2">The sequence shown here is derived from an EMBL/GenBank/DDBJ whole genome shotgun (WGS) entry which is preliminary data.</text>
</comment>
<dbReference type="Proteomes" id="UP001153069">
    <property type="component" value="Unassembled WGS sequence"/>
</dbReference>
<feature type="region of interest" description="Disordered" evidence="1">
    <location>
        <begin position="1"/>
        <end position="41"/>
    </location>
</feature>
<feature type="compositionally biased region" description="Acidic residues" evidence="1">
    <location>
        <begin position="151"/>
        <end position="164"/>
    </location>
</feature>
<dbReference type="AlphaFoldDB" id="A0A9N8H1K0"/>
<feature type="compositionally biased region" description="Basic and acidic residues" evidence="1">
    <location>
        <begin position="7"/>
        <end position="24"/>
    </location>
</feature>
<accession>A0A9N8H1K0</accession>
<feature type="compositionally biased region" description="Low complexity" evidence="1">
    <location>
        <begin position="136"/>
        <end position="149"/>
    </location>
</feature>
<organism evidence="2 3">
    <name type="scientific">Seminavis robusta</name>
    <dbReference type="NCBI Taxonomy" id="568900"/>
    <lineage>
        <taxon>Eukaryota</taxon>
        <taxon>Sar</taxon>
        <taxon>Stramenopiles</taxon>
        <taxon>Ochrophyta</taxon>
        <taxon>Bacillariophyta</taxon>
        <taxon>Bacillariophyceae</taxon>
        <taxon>Bacillariophycidae</taxon>
        <taxon>Naviculales</taxon>
        <taxon>Naviculaceae</taxon>
        <taxon>Seminavis</taxon>
    </lineage>
</organism>
<keyword evidence="3" id="KW-1185">Reference proteome</keyword>
<reference evidence="2" key="1">
    <citation type="submission" date="2020-06" db="EMBL/GenBank/DDBJ databases">
        <authorList>
            <consortium name="Plant Systems Biology data submission"/>
        </authorList>
    </citation>
    <scope>NUCLEOTIDE SEQUENCE</scope>
    <source>
        <strain evidence="2">D6</strain>
    </source>
</reference>
<gene>
    <name evidence="2" type="ORF">SEMRO_42_G025800.1</name>
</gene>
<protein>
    <submittedName>
        <fullName evidence="2">Uncharacterized protein</fullName>
    </submittedName>
</protein>
<evidence type="ECO:0000313" key="3">
    <source>
        <dbReference type="Proteomes" id="UP001153069"/>
    </source>
</evidence>
<evidence type="ECO:0000313" key="2">
    <source>
        <dbReference type="EMBL" id="CAB9498653.1"/>
    </source>
</evidence>
<dbReference type="EMBL" id="CAICTM010000042">
    <property type="protein sequence ID" value="CAB9498653.1"/>
    <property type="molecule type" value="Genomic_DNA"/>
</dbReference>
<evidence type="ECO:0000256" key="1">
    <source>
        <dbReference type="SAM" id="MobiDB-lite"/>
    </source>
</evidence>
<name>A0A9N8H1K0_9STRA</name>
<feature type="region of interest" description="Disordered" evidence="1">
    <location>
        <begin position="116"/>
        <end position="178"/>
    </location>
</feature>